<evidence type="ECO:0000313" key="1">
    <source>
        <dbReference type="EMBL" id="SUM55789.1"/>
    </source>
</evidence>
<dbReference type="AlphaFoldDB" id="A0A380GNT2"/>
<reference evidence="1 2" key="1">
    <citation type="submission" date="2018-06" db="EMBL/GenBank/DDBJ databases">
        <authorList>
            <consortium name="Pathogen Informatics"/>
            <person name="Doyle S."/>
        </authorList>
    </citation>
    <scope>NUCLEOTIDE SEQUENCE [LARGE SCALE GENOMIC DNA]</scope>
    <source>
        <strain evidence="1 2">NCTC13834</strain>
    </source>
</reference>
<dbReference type="RefSeq" id="WP_103373534.1">
    <property type="nucleotide sequence ID" value="NZ_BMCF01000008.1"/>
</dbReference>
<sequence>MLRTIKQSDHNIKYNSAKNRITFKALTEGASAEISDTKGADTTHQSFKSVEIGKGALNDVKDNDKLCVMMNNNMQGNILASISRENLIVLNNKGILGIAITVDERPILKEFVKLVQQNKIKSVQIYSDALTIHNNHIEKVNNIRAISINTK</sequence>
<name>A0A380GNT2_9STAP</name>
<accession>A0A380GNT2</accession>
<gene>
    <name evidence="1" type="ORF">NCTC13834_02164</name>
</gene>
<dbReference type="Proteomes" id="UP000254412">
    <property type="component" value="Unassembled WGS sequence"/>
</dbReference>
<dbReference type="EMBL" id="UHDS01000001">
    <property type="protein sequence ID" value="SUM55789.1"/>
    <property type="molecule type" value="Genomic_DNA"/>
</dbReference>
<proteinExistence type="predicted"/>
<organism evidence="1 2">
    <name type="scientific">Staphylococcus nepalensis</name>
    <dbReference type="NCBI Taxonomy" id="214473"/>
    <lineage>
        <taxon>Bacteria</taxon>
        <taxon>Bacillati</taxon>
        <taxon>Bacillota</taxon>
        <taxon>Bacilli</taxon>
        <taxon>Bacillales</taxon>
        <taxon>Staphylococcaceae</taxon>
        <taxon>Staphylococcus</taxon>
    </lineage>
</organism>
<evidence type="ECO:0000313" key="2">
    <source>
        <dbReference type="Proteomes" id="UP000254412"/>
    </source>
</evidence>
<protein>
    <submittedName>
        <fullName evidence="1">Uncharacterized protein</fullName>
    </submittedName>
</protein>